<sequence>MQDLSELTQRASELDSKDPIAQIVEEYEQAEGWIFFDSNSVGPVPKTARNAANALIDDWIALRRRGWAERDWVDMPAILGDQLSPMIGAEKGTTVVCDNTTINLYKAIGHALAINQDRTIILTQKDNFPTDIHVVQGFERANPNLEVRYVETEEEALAALSDDVAVCTFSHVGYKSGQRWDMDKFNKAAQALGVLTVWDVSHSAGAVPVLARESNADYIVGCGYKYLSTGPGGPAFIYVRPDLSEKAWPPVCGWMGHADIYAFAGDYEPHGSIKRFISGTPMVGANQIAHCAAQIYQKYAPKDIWARHESLSNFFIDALQQSCGDLGVEIASPLNYDQRGGHVTFKAPGAGHVVEALIDAKVVSSFRKPDAIRFGLSPASLTHAQIAEAVGRLQKILKEEIWRDPKYANVSV</sequence>
<keyword evidence="2 4" id="KW-0378">Hydrolase</keyword>
<dbReference type="Proteomes" id="UP000258927">
    <property type="component" value="Chromosome"/>
</dbReference>
<dbReference type="KEGG" id="mmyr:MXMO3_01144"/>
<reference evidence="5 6" key="1">
    <citation type="submission" date="2017-05" db="EMBL/GenBank/DDBJ databases">
        <title>Genome Analysis of Maritalea myrionectae HL2708#5.</title>
        <authorList>
            <consortium name="Cotde Inc.-PKNU"/>
            <person name="Jang D."/>
            <person name="Oh H.-M."/>
        </authorList>
    </citation>
    <scope>NUCLEOTIDE SEQUENCE [LARGE SCALE GENOMIC DNA]</scope>
    <source>
        <strain evidence="5 6">HL2708#5</strain>
    </source>
</reference>
<dbReference type="PANTHER" id="PTHR14084">
    <property type="entry name" value="KYNURENINASE"/>
    <property type="match status" value="1"/>
</dbReference>
<comment type="similarity">
    <text evidence="4">Belongs to the kynureninase family.</text>
</comment>
<dbReference type="GO" id="GO:0030429">
    <property type="term" value="F:kynureninase activity"/>
    <property type="evidence" value="ECO:0007669"/>
    <property type="project" value="UniProtKB-EC"/>
</dbReference>
<name>A0A2R4MCL1_9HYPH</name>
<accession>A0A2R4MCL1</accession>
<dbReference type="EMBL" id="CP021330">
    <property type="protein sequence ID" value="AVX03675.1"/>
    <property type="molecule type" value="Genomic_DNA"/>
</dbReference>
<dbReference type="RefSeq" id="WP_162889141.1">
    <property type="nucleotide sequence ID" value="NZ_CP021330.1"/>
</dbReference>
<dbReference type="Pfam" id="PF22580">
    <property type="entry name" value="KYNU_C"/>
    <property type="match status" value="1"/>
</dbReference>
<dbReference type="Gene3D" id="3.40.640.10">
    <property type="entry name" value="Type I PLP-dependent aspartate aminotransferase-like (Major domain)"/>
    <property type="match status" value="1"/>
</dbReference>
<dbReference type="AlphaFoldDB" id="A0A2R4MCL1"/>
<evidence type="ECO:0000256" key="1">
    <source>
        <dbReference type="ARBA" id="ARBA00022642"/>
    </source>
</evidence>
<comment type="pathway">
    <text evidence="4">Amino-acid degradation; L-kynurenine degradation; L-alanine and anthranilate from L-kynurenine: step 1/1.</text>
</comment>
<dbReference type="GO" id="GO:0043420">
    <property type="term" value="P:anthranilate metabolic process"/>
    <property type="evidence" value="ECO:0007669"/>
    <property type="project" value="TreeGrafter"/>
</dbReference>
<keyword evidence="6" id="KW-1185">Reference proteome</keyword>
<dbReference type="EC" id="3.7.1.3" evidence="4"/>
<keyword evidence="3 4" id="KW-0663">Pyridoxal phosphate</keyword>
<organism evidence="5 6">
    <name type="scientific">Maritalea myrionectae</name>
    <dbReference type="NCBI Taxonomy" id="454601"/>
    <lineage>
        <taxon>Bacteria</taxon>
        <taxon>Pseudomonadati</taxon>
        <taxon>Pseudomonadota</taxon>
        <taxon>Alphaproteobacteria</taxon>
        <taxon>Hyphomicrobiales</taxon>
        <taxon>Devosiaceae</taxon>
        <taxon>Maritalea</taxon>
    </lineage>
</organism>
<evidence type="ECO:0000256" key="3">
    <source>
        <dbReference type="ARBA" id="ARBA00022898"/>
    </source>
</evidence>
<comment type="catalytic activity">
    <reaction evidence="4">
        <text>3-hydroxy-L-kynurenine + H2O = 3-hydroxyanthranilate + L-alanine + H(+)</text>
        <dbReference type="Rhea" id="RHEA:25143"/>
        <dbReference type="ChEBI" id="CHEBI:15377"/>
        <dbReference type="ChEBI" id="CHEBI:15378"/>
        <dbReference type="ChEBI" id="CHEBI:36559"/>
        <dbReference type="ChEBI" id="CHEBI:57972"/>
        <dbReference type="ChEBI" id="CHEBI:58125"/>
        <dbReference type="EC" id="3.7.1.3"/>
    </reaction>
</comment>
<dbReference type="InterPro" id="IPR015424">
    <property type="entry name" value="PyrdxlP-dep_Trfase"/>
</dbReference>
<dbReference type="SUPFAM" id="SSF53383">
    <property type="entry name" value="PLP-dependent transferases"/>
    <property type="match status" value="1"/>
</dbReference>
<proteinExistence type="inferred from homology"/>
<comment type="subunit">
    <text evidence="4">Homodimer.</text>
</comment>
<dbReference type="UniPathway" id="UPA00253">
    <property type="reaction ID" value="UER00329"/>
</dbReference>
<dbReference type="InterPro" id="IPR015421">
    <property type="entry name" value="PyrdxlP-dep_Trfase_major"/>
</dbReference>
<gene>
    <name evidence="5" type="ORF">MXMO3_01144</name>
</gene>
<dbReference type="InterPro" id="IPR015422">
    <property type="entry name" value="PyrdxlP-dep_Trfase_small"/>
</dbReference>
<comment type="pathway">
    <text evidence="4">Cofactor biosynthesis; NAD(+) biosynthesis; quinolinate from L-kynurenine: step 2/3.</text>
</comment>
<dbReference type="Gene3D" id="3.90.1150.10">
    <property type="entry name" value="Aspartate Aminotransferase, domain 1"/>
    <property type="match status" value="1"/>
</dbReference>
<dbReference type="GO" id="GO:0019441">
    <property type="term" value="P:L-tryptophan catabolic process to kynurenine"/>
    <property type="evidence" value="ECO:0007669"/>
    <property type="project" value="TreeGrafter"/>
</dbReference>
<evidence type="ECO:0000256" key="2">
    <source>
        <dbReference type="ARBA" id="ARBA00022801"/>
    </source>
</evidence>
<dbReference type="STRING" id="1122213.GCA_000423365_01652"/>
<evidence type="ECO:0000256" key="4">
    <source>
        <dbReference type="PIRNR" id="PIRNR038800"/>
    </source>
</evidence>
<dbReference type="GO" id="GO:0005737">
    <property type="term" value="C:cytoplasm"/>
    <property type="evidence" value="ECO:0007669"/>
    <property type="project" value="InterPro"/>
</dbReference>
<evidence type="ECO:0000313" key="5">
    <source>
        <dbReference type="EMBL" id="AVX03675.1"/>
    </source>
</evidence>
<dbReference type="UniPathway" id="UPA00334">
    <property type="reaction ID" value="UER00455"/>
</dbReference>
<comment type="function">
    <text evidence="4">Catalyzes the cleavage of L-kynurenine (L-Kyn) and L-3-hydroxykynurenine (L-3OHKyn) into anthranilic acid (AA) and 3-hydroxyanthranilic acid (3-OHAA), respectively.</text>
</comment>
<dbReference type="InterPro" id="IPR010111">
    <property type="entry name" value="Kynureninase"/>
</dbReference>
<comment type="cofactor">
    <cofactor evidence="4">
        <name>pyridoxal 5'-phosphate</name>
        <dbReference type="ChEBI" id="CHEBI:597326"/>
    </cofactor>
</comment>
<keyword evidence="1 4" id="KW-0662">Pyridine nucleotide biosynthesis</keyword>
<protein>
    <recommendedName>
        <fullName evidence="4">Kynureninase</fullName>
        <ecNumber evidence="4">3.7.1.3</ecNumber>
    </recommendedName>
</protein>
<comment type="catalytic activity">
    <reaction evidence="4">
        <text>L-kynurenine + H2O = anthranilate + L-alanine + H(+)</text>
        <dbReference type="Rhea" id="RHEA:16813"/>
        <dbReference type="ChEBI" id="CHEBI:15377"/>
        <dbReference type="ChEBI" id="CHEBI:15378"/>
        <dbReference type="ChEBI" id="CHEBI:16567"/>
        <dbReference type="ChEBI" id="CHEBI:57959"/>
        <dbReference type="ChEBI" id="CHEBI:57972"/>
        <dbReference type="EC" id="3.7.1.3"/>
    </reaction>
</comment>
<dbReference type="GO" id="GO:0009435">
    <property type="term" value="P:NAD+ biosynthetic process"/>
    <property type="evidence" value="ECO:0007669"/>
    <property type="project" value="UniProtKB-UniPathway"/>
</dbReference>
<dbReference type="PANTHER" id="PTHR14084:SF0">
    <property type="entry name" value="KYNURENINASE"/>
    <property type="match status" value="1"/>
</dbReference>
<dbReference type="GO" id="GO:0030170">
    <property type="term" value="F:pyridoxal phosphate binding"/>
    <property type="evidence" value="ECO:0007669"/>
    <property type="project" value="InterPro"/>
</dbReference>
<evidence type="ECO:0000313" key="6">
    <source>
        <dbReference type="Proteomes" id="UP000258927"/>
    </source>
</evidence>
<dbReference type="GO" id="GO:0097053">
    <property type="term" value="P:L-kynurenine catabolic process"/>
    <property type="evidence" value="ECO:0007669"/>
    <property type="project" value="UniProtKB-UniPathway"/>
</dbReference>
<dbReference type="PIRSF" id="PIRSF038800">
    <property type="entry name" value="KYNU"/>
    <property type="match status" value="1"/>
</dbReference>